<evidence type="ECO:0000313" key="1">
    <source>
        <dbReference type="EMBL" id="GMN60441.1"/>
    </source>
</evidence>
<dbReference type="Proteomes" id="UP001187192">
    <property type="component" value="Unassembled WGS sequence"/>
</dbReference>
<dbReference type="EMBL" id="BTGU01000099">
    <property type="protein sequence ID" value="GMN60441.1"/>
    <property type="molecule type" value="Genomic_DNA"/>
</dbReference>
<name>A0AA88J3I0_FICCA</name>
<sequence>MLLAARQGGAWGHSRQHGGLYMAGWWRDSPRVVRGGVCMDIGRNGAREGIELRAVGGRRDSLVAVARRGLRLRVTLN</sequence>
<accession>A0AA88J3I0</accession>
<proteinExistence type="predicted"/>
<organism evidence="1 2">
    <name type="scientific">Ficus carica</name>
    <name type="common">Common fig</name>
    <dbReference type="NCBI Taxonomy" id="3494"/>
    <lineage>
        <taxon>Eukaryota</taxon>
        <taxon>Viridiplantae</taxon>
        <taxon>Streptophyta</taxon>
        <taxon>Embryophyta</taxon>
        <taxon>Tracheophyta</taxon>
        <taxon>Spermatophyta</taxon>
        <taxon>Magnoliopsida</taxon>
        <taxon>eudicotyledons</taxon>
        <taxon>Gunneridae</taxon>
        <taxon>Pentapetalae</taxon>
        <taxon>rosids</taxon>
        <taxon>fabids</taxon>
        <taxon>Rosales</taxon>
        <taxon>Moraceae</taxon>
        <taxon>Ficeae</taxon>
        <taxon>Ficus</taxon>
    </lineage>
</organism>
<evidence type="ECO:0000313" key="2">
    <source>
        <dbReference type="Proteomes" id="UP001187192"/>
    </source>
</evidence>
<dbReference type="Gramene" id="FCD_00016131-RA">
    <property type="protein sequence ID" value="FCD_00016131-RA:cds"/>
    <property type="gene ID" value="FCD_00016131"/>
</dbReference>
<dbReference type="AlphaFoldDB" id="A0AA88J3I0"/>
<comment type="caution">
    <text evidence="1">The sequence shown here is derived from an EMBL/GenBank/DDBJ whole genome shotgun (WGS) entry which is preliminary data.</text>
</comment>
<reference evidence="1" key="1">
    <citation type="submission" date="2023-07" db="EMBL/GenBank/DDBJ databases">
        <title>draft genome sequence of fig (Ficus carica).</title>
        <authorList>
            <person name="Takahashi T."/>
            <person name="Nishimura K."/>
        </authorList>
    </citation>
    <scope>NUCLEOTIDE SEQUENCE</scope>
</reference>
<keyword evidence="2" id="KW-1185">Reference proteome</keyword>
<protein>
    <submittedName>
        <fullName evidence="1">Uncharacterized protein</fullName>
    </submittedName>
</protein>
<gene>
    <name evidence="1" type="ORF">TIFTF001_029538</name>
</gene>